<organism evidence="1 2">
    <name type="scientific">Mucilaginibacter pocheonensis</name>
    <dbReference type="NCBI Taxonomy" id="398050"/>
    <lineage>
        <taxon>Bacteria</taxon>
        <taxon>Pseudomonadati</taxon>
        <taxon>Bacteroidota</taxon>
        <taxon>Sphingobacteriia</taxon>
        <taxon>Sphingobacteriales</taxon>
        <taxon>Sphingobacteriaceae</taxon>
        <taxon>Mucilaginibacter</taxon>
    </lineage>
</organism>
<dbReference type="Gene3D" id="1.20.120.1490">
    <property type="match status" value="1"/>
</dbReference>
<sequence>MIKFVPVFITTLFFYGGLHAQQPDSTLKKSPVKTLSDKQYNALLKGEDLYGMPLVAELNHYPMPDKAIKFKKELGLSPNQVTKIAAIATELHRKRVEMGAFIITNEETLDNLFRKQRLNNGDVIFYATRSGLYYGELRNAILQACLSTGDLLAPQQIKKLETLQNGN</sequence>
<evidence type="ECO:0000313" key="2">
    <source>
        <dbReference type="Proteomes" id="UP001247620"/>
    </source>
</evidence>
<reference evidence="1 2" key="1">
    <citation type="submission" date="2023-07" db="EMBL/GenBank/DDBJ databases">
        <title>Sorghum-associated microbial communities from plants grown in Nebraska, USA.</title>
        <authorList>
            <person name="Schachtman D."/>
        </authorList>
    </citation>
    <scope>NUCLEOTIDE SEQUENCE [LARGE SCALE GENOMIC DNA]</scope>
    <source>
        <strain evidence="1 2">3262</strain>
    </source>
</reference>
<name>A0ABU1TIG1_9SPHI</name>
<dbReference type="RefSeq" id="WP_310102838.1">
    <property type="nucleotide sequence ID" value="NZ_JAVDUU010000005.1"/>
</dbReference>
<evidence type="ECO:0000313" key="1">
    <source>
        <dbReference type="EMBL" id="MDR6945219.1"/>
    </source>
</evidence>
<proteinExistence type="predicted"/>
<accession>A0ABU1TIG1</accession>
<dbReference type="Proteomes" id="UP001247620">
    <property type="component" value="Unassembled WGS sequence"/>
</dbReference>
<dbReference type="EMBL" id="JAVDUU010000005">
    <property type="protein sequence ID" value="MDR6945219.1"/>
    <property type="molecule type" value="Genomic_DNA"/>
</dbReference>
<comment type="caution">
    <text evidence="1">The sequence shown here is derived from an EMBL/GenBank/DDBJ whole genome shotgun (WGS) entry which is preliminary data.</text>
</comment>
<protein>
    <submittedName>
        <fullName evidence="1">Uncharacterized protein</fullName>
    </submittedName>
</protein>
<gene>
    <name evidence="1" type="ORF">J2W55_005087</name>
</gene>
<keyword evidence="2" id="KW-1185">Reference proteome</keyword>